<keyword evidence="2" id="KW-1185">Reference proteome</keyword>
<dbReference type="Proteomes" id="UP001365542">
    <property type="component" value="Unassembled WGS sequence"/>
</dbReference>
<organism evidence="1 2">
    <name type="scientific">Orbilia ellipsospora</name>
    <dbReference type="NCBI Taxonomy" id="2528407"/>
    <lineage>
        <taxon>Eukaryota</taxon>
        <taxon>Fungi</taxon>
        <taxon>Dikarya</taxon>
        <taxon>Ascomycota</taxon>
        <taxon>Pezizomycotina</taxon>
        <taxon>Orbiliomycetes</taxon>
        <taxon>Orbiliales</taxon>
        <taxon>Orbiliaceae</taxon>
        <taxon>Orbilia</taxon>
    </lineage>
</organism>
<accession>A0AAV9XBI3</accession>
<evidence type="ECO:0008006" key="3">
    <source>
        <dbReference type="Google" id="ProtNLM"/>
    </source>
</evidence>
<evidence type="ECO:0000313" key="2">
    <source>
        <dbReference type="Proteomes" id="UP001365542"/>
    </source>
</evidence>
<dbReference type="AlphaFoldDB" id="A0AAV9XBI3"/>
<name>A0AAV9XBI3_9PEZI</name>
<sequence>MGVGIARNQHLSFATLPPELQAEIVKHLSPTEIISIIQKVRGIRGNTDSWNLSYFGPEQLIYLYIWNSRALPIDNSDHRAIYTPDLREKILFQLRTSLQKFSQPVALPLALEPFNAYYHQVTQLFTSGRSPTNQDLIDFVNAFHKRNTDVQKFCTKIAGLDSKRTVQRASKMIPDSNTWMSHLLFWFAIDYIQANSTYVSEDTISDRWIQFHNRLGEYFGEQANILLRQVAMPEGILLIKYRELLEECSRDHLAKVFNGLVHRRRDISMTTFATFMLSRGLDRALRLLDEDPDEIQFLCDQSNGTLRAWESAWDTFGCSYND</sequence>
<comment type="caution">
    <text evidence="1">The sequence shown here is derived from an EMBL/GenBank/DDBJ whole genome shotgun (WGS) entry which is preliminary data.</text>
</comment>
<evidence type="ECO:0000313" key="1">
    <source>
        <dbReference type="EMBL" id="KAK6539432.1"/>
    </source>
</evidence>
<reference evidence="1 2" key="1">
    <citation type="submission" date="2019-10" db="EMBL/GenBank/DDBJ databases">
        <authorList>
            <person name="Palmer J.M."/>
        </authorList>
    </citation>
    <scope>NUCLEOTIDE SEQUENCE [LARGE SCALE GENOMIC DNA]</scope>
    <source>
        <strain evidence="1 2">TWF694</strain>
    </source>
</reference>
<protein>
    <recommendedName>
        <fullName evidence="3">F-box domain-containing protein</fullName>
    </recommendedName>
</protein>
<dbReference type="EMBL" id="JAVHJO010000006">
    <property type="protein sequence ID" value="KAK6539432.1"/>
    <property type="molecule type" value="Genomic_DNA"/>
</dbReference>
<gene>
    <name evidence="1" type="ORF">TWF694_009657</name>
</gene>
<proteinExistence type="predicted"/>